<evidence type="ECO:0000313" key="2">
    <source>
        <dbReference type="EMBL" id="ORW05923.1"/>
    </source>
</evidence>
<evidence type="ECO:0000313" key="3">
    <source>
        <dbReference type="Proteomes" id="UP000193487"/>
    </source>
</evidence>
<evidence type="ECO:0000256" key="1">
    <source>
        <dbReference type="SAM" id="MobiDB-lite"/>
    </source>
</evidence>
<feature type="region of interest" description="Disordered" evidence="1">
    <location>
        <begin position="151"/>
        <end position="238"/>
    </location>
</feature>
<keyword evidence="3" id="KW-1185">Reference proteome</keyword>
<dbReference type="RefSeq" id="WP_045378583.1">
    <property type="nucleotide sequence ID" value="NZ_BBKA01000051.1"/>
</dbReference>
<protein>
    <submittedName>
        <fullName evidence="2">Uncharacterized protein</fullName>
    </submittedName>
</protein>
<feature type="compositionally biased region" description="Basic and acidic residues" evidence="1">
    <location>
        <begin position="184"/>
        <end position="220"/>
    </location>
</feature>
<dbReference type="AlphaFoldDB" id="A0A1X1Y470"/>
<dbReference type="Proteomes" id="UP000193487">
    <property type="component" value="Unassembled WGS sequence"/>
</dbReference>
<sequence>MADDELDELYSVKPDGFTALRSKLATAAGKRGDASGARRISAARKPTTAAWVVNRVVLRHKEAKRRLIELGDRLRGAHAALDGGRIRRLSTEQHALIEELGRTAFETAELTNPPAALREDVSSTLQAAIADPDVAARLGRLTKAERWSGFGGFGEAAAEPAPKSRDDDRHLDELRAALAAAEQAKSDAEEALSRRREELATAEQRHDEARRKLREAEQASREAAASVKEAKARLRAHS</sequence>
<dbReference type="OrthoDB" id="3541690at2"/>
<dbReference type="EMBL" id="LQPE01000076">
    <property type="protein sequence ID" value="ORW05923.1"/>
    <property type="molecule type" value="Genomic_DNA"/>
</dbReference>
<accession>A0A1X1Y470</accession>
<proteinExistence type="predicted"/>
<gene>
    <name evidence="2" type="ORF">AWC14_26335</name>
</gene>
<name>A0A1X1Y470_9MYCO</name>
<feature type="compositionally biased region" description="Basic and acidic residues" evidence="1">
    <location>
        <begin position="162"/>
        <end position="175"/>
    </location>
</feature>
<comment type="caution">
    <text evidence="2">The sequence shown here is derived from an EMBL/GenBank/DDBJ whole genome shotgun (WGS) entry which is preliminary data.</text>
</comment>
<organism evidence="2 3">
    <name type="scientific">Mycobacterium kyorinense</name>
    <dbReference type="NCBI Taxonomy" id="487514"/>
    <lineage>
        <taxon>Bacteria</taxon>
        <taxon>Bacillati</taxon>
        <taxon>Actinomycetota</taxon>
        <taxon>Actinomycetes</taxon>
        <taxon>Mycobacteriales</taxon>
        <taxon>Mycobacteriaceae</taxon>
        <taxon>Mycobacterium</taxon>
    </lineage>
</organism>
<reference evidence="2 3" key="1">
    <citation type="submission" date="2016-01" db="EMBL/GenBank/DDBJ databases">
        <title>The new phylogeny of the genus Mycobacterium.</title>
        <authorList>
            <person name="Tarcisio F."/>
            <person name="Conor M."/>
            <person name="Antonella G."/>
            <person name="Elisabetta G."/>
            <person name="Giulia F.S."/>
            <person name="Sara T."/>
            <person name="Anna F."/>
            <person name="Clotilde B."/>
            <person name="Roberto B."/>
            <person name="Veronica D.S."/>
            <person name="Fabio R."/>
            <person name="Monica P."/>
            <person name="Olivier J."/>
            <person name="Enrico T."/>
            <person name="Nicola S."/>
        </authorList>
    </citation>
    <scope>NUCLEOTIDE SEQUENCE [LARGE SCALE GENOMIC DNA]</scope>
    <source>
        <strain evidence="2 3">DSM 45166</strain>
    </source>
</reference>